<comment type="similarity">
    <text evidence="3">Belongs to the secreted LysM effector family.</text>
</comment>
<dbReference type="PANTHER" id="PTHR47700:SF2">
    <property type="entry name" value="CHITINASE"/>
    <property type="match status" value="1"/>
</dbReference>
<evidence type="ECO:0000313" key="8">
    <source>
        <dbReference type="Proteomes" id="UP000235728"/>
    </source>
</evidence>
<dbReference type="AlphaFoldDB" id="A0A2N6N9U8"/>
<protein>
    <submittedName>
        <fullName evidence="7">Killer toxin subunits alpha/beta</fullName>
    </submittedName>
</protein>
<keyword evidence="2" id="KW-0843">Virulence</keyword>
<feature type="domain" description="LysM" evidence="6">
    <location>
        <begin position="424"/>
        <end position="473"/>
    </location>
</feature>
<dbReference type="GO" id="GO:0008061">
    <property type="term" value="F:chitin binding"/>
    <property type="evidence" value="ECO:0007669"/>
    <property type="project" value="UniProtKB-KW"/>
</dbReference>
<evidence type="ECO:0000256" key="3">
    <source>
        <dbReference type="ARBA" id="ARBA00044955"/>
    </source>
</evidence>
<name>A0A2N6N9U8_BEABA</name>
<proteinExistence type="inferred from homology"/>
<evidence type="ECO:0000256" key="2">
    <source>
        <dbReference type="ARBA" id="ARBA00023026"/>
    </source>
</evidence>
<dbReference type="InterPro" id="IPR017853">
    <property type="entry name" value="GH"/>
</dbReference>
<feature type="signal peptide" evidence="5">
    <location>
        <begin position="1"/>
        <end position="17"/>
    </location>
</feature>
<dbReference type="InterPro" id="IPR053214">
    <property type="entry name" value="LysM12-like"/>
</dbReference>
<keyword evidence="5" id="KW-0732">Signal</keyword>
<reference evidence="7 8" key="1">
    <citation type="journal article" date="2016" name="Appl. Microbiol. Biotechnol.">
        <title>Characterization of T-DNA insertion mutants with decreased virulence in the entomopathogenic fungus Beauveria bassiana JEF-007.</title>
        <authorList>
            <person name="Kim S."/>
            <person name="Lee S.J."/>
            <person name="Nai Y.S."/>
            <person name="Yu J.S."/>
            <person name="Lee M.R."/>
            <person name="Yang Y.T."/>
            <person name="Kim J.S."/>
        </authorList>
    </citation>
    <scope>NUCLEOTIDE SEQUENCE [LARGE SCALE GENOMIC DNA]</scope>
    <source>
        <strain evidence="7 8">JEF-007</strain>
    </source>
</reference>
<dbReference type="Pfam" id="PF23584">
    <property type="entry name" value="DUF7136"/>
    <property type="match status" value="1"/>
</dbReference>
<dbReference type="Gene3D" id="3.10.350.10">
    <property type="entry name" value="LysM domain"/>
    <property type="match status" value="1"/>
</dbReference>
<feature type="chain" id="PRO_5014672648" evidence="5">
    <location>
        <begin position="18"/>
        <end position="642"/>
    </location>
</feature>
<dbReference type="InterPro" id="IPR036861">
    <property type="entry name" value="Endochitinase-like_sf"/>
</dbReference>
<dbReference type="Gene3D" id="3.20.20.80">
    <property type="entry name" value="Glycosidases"/>
    <property type="match status" value="1"/>
</dbReference>
<dbReference type="PANTHER" id="PTHR47700">
    <property type="entry name" value="V CHITINASE, PUTATIVE (AFU_ORTHOLOGUE AFUA_6G13720)-RELATED"/>
    <property type="match status" value="1"/>
</dbReference>
<dbReference type="InterPro" id="IPR036779">
    <property type="entry name" value="LysM_dom_sf"/>
</dbReference>
<feature type="region of interest" description="Disordered" evidence="4">
    <location>
        <begin position="166"/>
        <end position="190"/>
    </location>
</feature>
<gene>
    <name evidence="7" type="primary">KTXA_1</name>
    <name evidence="7" type="ORF">BM221_010209</name>
</gene>
<dbReference type="Gene3D" id="3.30.60.10">
    <property type="entry name" value="Endochitinase-like"/>
    <property type="match status" value="1"/>
</dbReference>
<dbReference type="Proteomes" id="UP000235728">
    <property type="component" value="Unassembled WGS sequence"/>
</dbReference>
<dbReference type="SUPFAM" id="SSF51445">
    <property type="entry name" value="(Trans)glycosidases"/>
    <property type="match status" value="1"/>
</dbReference>
<keyword evidence="1" id="KW-0147">Chitin-binding</keyword>
<evidence type="ECO:0000313" key="7">
    <source>
        <dbReference type="EMBL" id="PMB64043.1"/>
    </source>
</evidence>
<dbReference type="EMBL" id="MRVG01000015">
    <property type="protein sequence ID" value="PMB64043.1"/>
    <property type="molecule type" value="Genomic_DNA"/>
</dbReference>
<evidence type="ECO:0000256" key="5">
    <source>
        <dbReference type="SAM" id="SignalP"/>
    </source>
</evidence>
<accession>A0A2N6N9U8</accession>
<evidence type="ECO:0000256" key="1">
    <source>
        <dbReference type="ARBA" id="ARBA00022669"/>
    </source>
</evidence>
<dbReference type="CDD" id="cd00118">
    <property type="entry name" value="LysM"/>
    <property type="match status" value="1"/>
</dbReference>
<evidence type="ECO:0000259" key="6">
    <source>
        <dbReference type="PROSITE" id="PS51782"/>
    </source>
</evidence>
<sequence>MRASAFVAAAFAPAVLAATSANVSLPAVVEFDLLFPRNETYALGSTFPFIFAMQNAELVSYMGSSGPLVLVRVSREDDYSATLAAFRPHLNYSRSNDNTKSGNENGVYFVYEDMRSAILSNGTWVIGWDVTMPNCSRDSKASSAINGGVTGTTQPRYTVFTISANGKQPDFETPNDQGGDCFHSQDDGRTSDGFHLQDESHTNAGFNITDILSLDGQYGKARNFLKGMESCLTRQYLSSGYVFNNARTAFLYGQSGNTVFGFRIGKGLHSAGVGSLALNMLQEQLDDGGITASTVAIQLCGSTYDYDHTFGLVAITHGKFSGIQETLSEITPNSTNATSGWNQTTSRTTRLKSRAEGECRAVQVKYLEGCPELVVKCGVSGYDFESYNPGKDFWRSLVPGQHVCCSAGELPDYRPKPNPDRSCKTWPVHGGDTCASIAAENGITPEEISVYNAKTWGWKGCGTDMWEGIIICLTKGTPPMPAPVANTVCGPQVPGTKPPTDGTDISKLNPCPLNACCDVWGQCGTTIEFCTDTGTGPPGTAKKGTNGCISNCGTDIVRGSAPETLRKIGYFEGYNLARKCLNVDARLIDTSQYTHLHFGFGGISPNYEVYMPDTLTEYEFNNFKRLGEEQVFGSRWYWVHGQ</sequence>
<organism evidence="7 8">
    <name type="scientific">Beauveria bassiana</name>
    <name type="common">White muscardine disease fungus</name>
    <name type="synonym">Tritirachium shiotae</name>
    <dbReference type="NCBI Taxonomy" id="176275"/>
    <lineage>
        <taxon>Eukaryota</taxon>
        <taxon>Fungi</taxon>
        <taxon>Dikarya</taxon>
        <taxon>Ascomycota</taxon>
        <taxon>Pezizomycotina</taxon>
        <taxon>Sordariomycetes</taxon>
        <taxon>Hypocreomycetidae</taxon>
        <taxon>Hypocreales</taxon>
        <taxon>Cordycipitaceae</taxon>
        <taxon>Beauveria</taxon>
    </lineage>
</organism>
<dbReference type="InterPro" id="IPR018392">
    <property type="entry name" value="LysM"/>
</dbReference>
<comment type="caution">
    <text evidence="7">The sequence shown here is derived from an EMBL/GenBank/DDBJ whole genome shotgun (WGS) entry which is preliminary data.</text>
</comment>
<dbReference type="SUPFAM" id="SSF57016">
    <property type="entry name" value="Plant lectins/antimicrobial peptides"/>
    <property type="match status" value="1"/>
</dbReference>
<evidence type="ECO:0000256" key="4">
    <source>
        <dbReference type="SAM" id="MobiDB-lite"/>
    </source>
</evidence>
<dbReference type="PROSITE" id="PS51782">
    <property type="entry name" value="LYSM"/>
    <property type="match status" value="1"/>
</dbReference>
<dbReference type="InterPro" id="IPR055560">
    <property type="entry name" value="DUF7136"/>
</dbReference>